<dbReference type="PANTHER" id="PTHR34849">
    <property type="entry name" value="SSL5025 PROTEIN"/>
    <property type="match status" value="1"/>
</dbReference>
<evidence type="ECO:0000313" key="1">
    <source>
        <dbReference type="EMBL" id="RFA33108.1"/>
    </source>
</evidence>
<protein>
    <recommendedName>
        <fullName evidence="3">DUF433 domain-containing protein</fullName>
    </recommendedName>
</protein>
<dbReference type="OrthoDB" id="9809515at2"/>
<evidence type="ECO:0000313" key="2">
    <source>
        <dbReference type="Proteomes" id="UP000256763"/>
    </source>
</evidence>
<organism evidence="1 2">
    <name type="scientific">Alkalilimnicola ehrlichii</name>
    <dbReference type="NCBI Taxonomy" id="351052"/>
    <lineage>
        <taxon>Bacteria</taxon>
        <taxon>Pseudomonadati</taxon>
        <taxon>Pseudomonadota</taxon>
        <taxon>Gammaproteobacteria</taxon>
        <taxon>Chromatiales</taxon>
        <taxon>Ectothiorhodospiraceae</taxon>
        <taxon>Alkalilimnicola</taxon>
    </lineage>
</organism>
<reference evidence="2" key="1">
    <citation type="submission" date="2017-05" db="EMBL/GenBank/DDBJ databases">
        <authorList>
            <person name="Sharma S."/>
            <person name="Sidhu C."/>
            <person name="Pinnaka A.K."/>
        </authorList>
    </citation>
    <scope>NUCLEOTIDE SEQUENCE [LARGE SCALE GENOMIC DNA]</scope>
    <source>
        <strain evidence="2">AK93</strain>
    </source>
</reference>
<keyword evidence="2" id="KW-1185">Reference proteome</keyword>
<proteinExistence type="predicted"/>
<dbReference type="AlphaFoldDB" id="A0A3E0WK03"/>
<dbReference type="Pfam" id="PF04255">
    <property type="entry name" value="DUF433"/>
    <property type="match status" value="1"/>
</dbReference>
<dbReference type="InterPro" id="IPR007367">
    <property type="entry name" value="DUF433"/>
</dbReference>
<sequence length="72" mass="8057">MPVIDRITSDPHILDGQPHIRGTQLTVRSIIDALIKYRNCERLLAEHPELDPEDVRAAAEFAANHADSRLAC</sequence>
<dbReference type="Proteomes" id="UP000256763">
    <property type="component" value="Unassembled WGS sequence"/>
</dbReference>
<dbReference type="InterPro" id="IPR036388">
    <property type="entry name" value="WH-like_DNA-bd_sf"/>
</dbReference>
<accession>A0A3E0WK03</accession>
<name>A0A3E0WK03_9GAMM</name>
<evidence type="ECO:0008006" key="3">
    <source>
        <dbReference type="Google" id="ProtNLM"/>
    </source>
</evidence>
<dbReference type="SUPFAM" id="SSF46689">
    <property type="entry name" value="Homeodomain-like"/>
    <property type="match status" value="1"/>
</dbReference>
<dbReference type="Gene3D" id="1.10.10.10">
    <property type="entry name" value="Winged helix-like DNA-binding domain superfamily/Winged helix DNA-binding domain"/>
    <property type="match status" value="1"/>
</dbReference>
<dbReference type="EMBL" id="NFZW01000023">
    <property type="protein sequence ID" value="RFA33108.1"/>
    <property type="molecule type" value="Genomic_DNA"/>
</dbReference>
<comment type="caution">
    <text evidence="1">The sequence shown here is derived from an EMBL/GenBank/DDBJ whole genome shotgun (WGS) entry which is preliminary data.</text>
</comment>
<gene>
    <name evidence="1" type="ORF">CAL65_18260</name>
</gene>
<dbReference type="PANTHER" id="PTHR34849:SF3">
    <property type="entry name" value="SSR2962 PROTEIN"/>
    <property type="match status" value="1"/>
</dbReference>
<dbReference type="InterPro" id="IPR009057">
    <property type="entry name" value="Homeodomain-like_sf"/>
</dbReference>